<dbReference type="GO" id="GO:0004104">
    <property type="term" value="F:cholinesterase activity"/>
    <property type="evidence" value="ECO:0007669"/>
    <property type="project" value="InterPro"/>
</dbReference>
<name>A0AAW2YW19_9EUKA</name>
<keyword evidence="2 4" id="KW-0378">Hydrolase</keyword>
<evidence type="ECO:0000256" key="1">
    <source>
        <dbReference type="ARBA" id="ARBA00005964"/>
    </source>
</evidence>
<feature type="active site" description="Charge relay system" evidence="3">
    <location>
        <position position="305"/>
    </location>
</feature>
<accession>A0AAW2YW19</accession>
<comment type="caution">
    <text evidence="6">The sequence shown here is derived from an EMBL/GenBank/DDBJ whole genome shotgun (WGS) entry which is preliminary data.</text>
</comment>
<dbReference type="PANTHER" id="PTHR11559">
    <property type="entry name" value="CARBOXYLESTERASE"/>
    <property type="match status" value="1"/>
</dbReference>
<dbReference type="Pfam" id="PF00135">
    <property type="entry name" value="COesterase"/>
    <property type="match status" value="1"/>
</dbReference>
<evidence type="ECO:0000259" key="5">
    <source>
        <dbReference type="Pfam" id="PF00135"/>
    </source>
</evidence>
<dbReference type="SUPFAM" id="SSF53474">
    <property type="entry name" value="alpha/beta-Hydrolases"/>
    <property type="match status" value="1"/>
</dbReference>
<proteinExistence type="inferred from homology"/>
<evidence type="ECO:0000313" key="6">
    <source>
        <dbReference type="EMBL" id="KAL0481315.1"/>
    </source>
</evidence>
<gene>
    <name evidence="6" type="ORF">AKO1_012738</name>
</gene>
<dbReference type="InterPro" id="IPR029058">
    <property type="entry name" value="AB_hydrolase_fold"/>
</dbReference>
<protein>
    <recommendedName>
        <fullName evidence="4">Carboxylic ester hydrolase</fullName>
        <ecNumber evidence="4">3.1.1.-</ecNumber>
    </recommendedName>
</protein>
<feature type="active site" description="Acyl-ester intermediate" evidence="3">
    <location>
        <position position="183"/>
    </location>
</feature>
<feature type="domain" description="Carboxylesterase type B" evidence="5">
    <location>
        <begin position="3"/>
        <end position="473"/>
    </location>
</feature>
<keyword evidence="7" id="KW-1185">Reference proteome</keyword>
<dbReference type="InterPro" id="IPR019826">
    <property type="entry name" value="Carboxylesterase_B_AS"/>
</dbReference>
<dbReference type="EC" id="3.1.1.-" evidence="4"/>
<dbReference type="PROSITE" id="PS00122">
    <property type="entry name" value="CARBOXYLESTERASE_B_1"/>
    <property type="match status" value="1"/>
</dbReference>
<evidence type="ECO:0000256" key="3">
    <source>
        <dbReference type="PIRSR" id="PIRSR600997-1"/>
    </source>
</evidence>
<reference evidence="6 7" key="1">
    <citation type="submission" date="2024-03" db="EMBL/GenBank/DDBJ databases">
        <title>The Acrasis kona genome and developmental transcriptomes reveal deep origins of eukaryotic multicellular pathways.</title>
        <authorList>
            <person name="Sheikh S."/>
            <person name="Fu C.-J."/>
            <person name="Brown M.W."/>
            <person name="Baldauf S.L."/>
        </authorList>
    </citation>
    <scope>NUCLEOTIDE SEQUENCE [LARGE SCALE GENOMIC DNA]</scope>
    <source>
        <strain evidence="6 7">ATCC MYA-3509</strain>
    </source>
</reference>
<dbReference type="Proteomes" id="UP001431209">
    <property type="component" value="Unassembled WGS sequence"/>
</dbReference>
<dbReference type="InterPro" id="IPR050309">
    <property type="entry name" value="Type-B_Carboxylest/Lipase"/>
</dbReference>
<feature type="active site" description="Charge relay system" evidence="3">
    <location>
        <position position="404"/>
    </location>
</feature>
<evidence type="ECO:0000313" key="7">
    <source>
        <dbReference type="Proteomes" id="UP001431209"/>
    </source>
</evidence>
<organism evidence="6 7">
    <name type="scientific">Acrasis kona</name>
    <dbReference type="NCBI Taxonomy" id="1008807"/>
    <lineage>
        <taxon>Eukaryota</taxon>
        <taxon>Discoba</taxon>
        <taxon>Heterolobosea</taxon>
        <taxon>Tetramitia</taxon>
        <taxon>Eutetramitia</taxon>
        <taxon>Acrasidae</taxon>
        <taxon>Acrasis</taxon>
    </lineage>
</organism>
<dbReference type="InterPro" id="IPR000997">
    <property type="entry name" value="Cholinesterase"/>
</dbReference>
<sequence>MSIATTRLGKINGLYGKPGIYKWKGIRYAKPPVGDLRFRAPVPVEPWEGIINAFKYGSQSPQAIGPILHTNEDCLFLNIWSKSIDGKRPVMFFIHGGAYIAGSGSQNFYDGSGMAYKQDVVVVTINYRLGALGYLHFDNLPEAQNRFDSNCGLRDQVAALKWVKENIDAFGGDPDNITIFGESAGGGSVSTLMAVPSAKGLFHKAISQSGIIDCVLKRNWATSTTRDFVENYLKTENVQDIVTMDTKKLVDASVDFYFDMCYKMPGILIFCPEVDGDVLPEHPIDAIRKGSSEGVPLIIGFNKDEANFFSLLGIRPGKNCLASTIPQVDAFFQTNNHLDKNKIMSCYQSEYKNGEYLRRFAADITFNIPILKFAEAHSLHGPTFLYRYDFVSTVQRVLGLKATHAMELPFVFSNFSGPMKALYLLSNPKSVQGLNQRMQGAWITFARSGNPGAKWPQYNTNSREAYVFNDQDTVVHDINGTLRALWEGSSYYV</sequence>
<evidence type="ECO:0000256" key="2">
    <source>
        <dbReference type="ARBA" id="ARBA00022801"/>
    </source>
</evidence>
<dbReference type="InterPro" id="IPR002018">
    <property type="entry name" value="CarbesteraseB"/>
</dbReference>
<dbReference type="AlphaFoldDB" id="A0AAW2YW19"/>
<dbReference type="EMBL" id="JAOPGA020000749">
    <property type="protein sequence ID" value="KAL0481315.1"/>
    <property type="molecule type" value="Genomic_DNA"/>
</dbReference>
<dbReference type="Gene3D" id="3.40.50.1820">
    <property type="entry name" value="alpha/beta hydrolase"/>
    <property type="match status" value="1"/>
</dbReference>
<dbReference type="PRINTS" id="PR00878">
    <property type="entry name" value="CHOLNESTRASE"/>
</dbReference>
<evidence type="ECO:0000256" key="4">
    <source>
        <dbReference type="RuleBase" id="RU361235"/>
    </source>
</evidence>
<comment type="similarity">
    <text evidence="1 4">Belongs to the type-B carboxylesterase/lipase family.</text>
</comment>